<sequence length="362" mass="42047">MFVALDKNNQRVTLTSHTQAANLTHQTFHCPICKQVVRIKNGTVMPAHFAHRSQPMGEGEPESIEHLTGKWWLASWLKQHGEQATLEYYDATIRQRADLLVASKPPRVLEFQASPLSVPDLQKRTMMYHARGWQVTWVLGHRYWHPEGKIQARKFLSIEDHRLTLWHLQTTVGELVRIQFGNEGRWLTRFQHDDPPTQTWQAESTYPQRQIRQIAISLQKRVQPWMTLQAAAYQQGRNLNGSPWFVHSRPHVLRHFGIPELQLRLKWLLIFEGQPFTATANRQFWQAALPNIWTPLLPAGTLGKMMAAHWLQVLLAEGFVVQEGGCRYQWQRLPVWFADLERKLAMKKALLKAKSDEADCLS</sequence>
<gene>
    <name evidence="3" type="ORF">Lpp126_04965</name>
</gene>
<dbReference type="PATRIC" id="fig|1256206.3.peg.772"/>
<protein>
    <submittedName>
        <fullName evidence="3">Competence protein</fullName>
    </submittedName>
</protein>
<dbReference type="Pfam" id="PF25164">
    <property type="entry name" value="CoiA_N"/>
    <property type="match status" value="1"/>
</dbReference>
<dbReference type="InterPro" id="IPR010330">
    <property type="entry name" value="CoiA_nuc"/>
</dbReference>
<evidence type="ECO:0000313" key="4">
    <source>
        <dbReference type="Proteomes" id="UP000014243"/>
    </source>
</evidence>
<proteinExistence type="predicted"/>
<feature type="domain" description="Competence protein CoiA-like N-terminal" evidence="2">
    <location>
        <begin position="16"/>
        <end position="54"/>
    </location>
</feature>
<reference evidence="3 4" key="1">
    <citation type="journal article" date="2013" name="PLoS ONE">
        <title>Lactobacillus paracasei comparative genomics: towards species pan-genome definition and exploitation of diversity.</title>
        <authorList>
            <person name="Smokvina T."/>
            <person name="Wels M."/>
            <person name="Polka J."/>
            <person name="Chervaux C."/>
            <person name="Brisse S."/>
            <person name="Boekhorst J."/>
            <person name="van Hylckama Vlieg J.E."/>
            <person name="Siezen R.J."/>
        </authorList>
    </citation>
    <scope>NUCLEOTIDE SEQUENCE [LARGE SCALE GENOMIC DNA]</scope>
    <source>
        <strain evidence="3 4">Lpp126</strain>
    </source>
</reference>
<feature type="domain" description="Competence protein CoiA nuclease-like" evidence="1">
    <location>
        <begin position="62"/>
        <end position="150"/>
    </location>
</feature>
<dbReference type="Pfam" id="PF06054">
    <property type="entry name" value="CoiA_nuc"/>
    <property type="match status" value="1"/>
</dbReference>
<dbReference type="AlphaFoldDB" id="S2RZ33"/>
<dbReference type="EMBL" id="ANKC01000333">
    <property type="protein sequence ID" value="EPC82404.1"/>
    <property type="molecule type" value="Genomic_DNA"/>
</dbReference>
<name>S2RZ33_LACPA</name>
<comment type="caution">
    <text evidence="3">The sequence shown here is derived from an EMBL/GenBank/DDBJ whole genome shotgun (WGS) entry which is preliminary data.</text>
</comment>
<accession>S2RZ33</accession>
<dbReference type="Proteomes" id="UP000014243">
    <property type="component" value="Unassembled WGS sequence"/>
</dbReference>
<evidence type="ECO:0000313" key="3">
    <source>
        <dbReference type="EMBL" id="EPC82404.1"/>
    </source>
</evidence>
<evidence type="ECO:0000259" key="1">
    <source>
        <dbReference type="Pfam" id="PF06054"/>
    </source>
</evidence>
<evidence type="ECO:0000259" key="2">
    <source>
        <dbReference type="Pfam" id="PF25164"/>
    </source>
</evidence>
<dbReference type="InterPro" id="IPR057253">
    <property type="entry name" value="CoiA-like_N"/>
</dbReference>
<organism evidence="3 4">
    <name type="scientific">Lacticaseibacillus paracasei subsp. paracasei Lpp126</name>
    <dbReference type="NCBI Taxonomy" id="1256206"/>
    <lineage>
        <taxon>Bacteria</taxon>
        <taxon>Bacillati</taxon>
        <taxon>Bacillota</taxon>
        <taxon>Bacilli</taxon>
        <taxon>Lactobacillales</taxon>
        <taxon>Lactobacillaceae</taxon>
        <taxon>Lacticaseibacillus</taxon>
    </lineage>
</organism>